<comment type="caution">
    <text evidence="2">The sequence shown here is derived from an EMBL/GenBank/DDBJ whole genome shotgun (WGS) entry which is preliminary data.</text>
</comment>
<proteinExistence type="predicted"/>
<dbReference type="EMBL" id="SNRW01009463">
    <property type="protein sequence ID" value="KAA6377963.1"/>
    <property type="molecule type" value="Genomic_DNA"/>
</dbReference>
<name>A0A5J4V5Z4_9EUKA</name>
<feature type="transmembrane region" description="Helical" evidence="1">
    <location>
        <begin position="285"/>
        <end position="311"/>
    </location>
</feature>
<evidence type="ECO:0000313" key="2">
    <source>
        <dbReference type="EMBL" id="KAA6377963.1"/>
    </source>
</evidence>
<dbReference type="Proteomes" id="UP000324800">
    <property type="component" value="Unassembled WGS sequence"/>
</dbReference>
<accession>A0A5J4V5Z4</accession>
<keyword evidence="1" id="KW-0812">Transmembrane</keyword>
<sequence length="313" mass="36232">MTICCHNLGHHFFLFYYETLPLGPLPPDSLLVYGVGHKKYIRNMIKRTGIIVKNQKLQVEISSESLVIDKISRCEEKVNQKGTKKTISPQFNLIELGKEMSKSQKIKQRLKIKVLKLSAVAIQRDASYTISSSDRLSFSLILCIKTWQIFDHLPLCWNRLCWLEYKFISLYNSHSTTGVVQNRLVVPVALLIWTFSSDDGLGKNTEWERERNEVSNGDNIISSSVGNNLRADLDSDARFELIFKSLSYFPNSTNLEVDVYFIEYAVKPFIQIFLIRKLCWCKGSVFLFFSLRIVLMFWLSWVKMLIGLCGFRN</sequence>
<evidence type="ECO:0000256" key="1">
    <source>
        <dbReference type="SAM" id="Phobius"/>
    </source>
</evidence>
<dbReference type="AlphaFoldDB" id="A0A5J4V5Z4"/>
<reference evidence="2 3" key="1">
    <citation type="submission" date="2019-03" db="EMBL/GenBank/DDBJ databases">
        <title>Single cell metagenomics reveals metabolic interactions within the superorganism composed of flagellate Streblomastix strix and complex community of Bacteroidetes bacteria on its surface.</title>
        <authorList>
            <person name="Treitli S.C."/>
            <person name="Kolisko M."/>
            <person name="Husnik F."/>
            <person name="Keeling P."/>
            <person name="Hampl V."/>
        </authorList>
    </citation>
    <scope>NUCLEOTIDE SEQUENCE [LARGE SCALE GENOMIC DNA]</scope>
    <source>
        <strain evidence="2">ST1C</strain>
    </source>
</reference>
<organism evidence="2 3">
    <name type="scientific">Streblomastix strix</name>
    <dbReference type="NCBI Taxonomy" id="222440"/>
    <lineage>
        <taxon>Eukaryota</taxon>
        <taxon>Metamonada</taxon>
        <taxon>Preaxostyla</taxon>
        <taxon>Oxymonadida</taxon>
        <taxon>Streblomastigidae</taxon>
        <taxon>Streblomastix</taxon>
    </lineage>
</organism>
<keyword evidence="1" id="KW-0472">Membrane</keyword>
<evidence type="ECO:0000313" key="3">
    <source>
        <dbReference type="Proteomes" id="UP000324800"/>
    </source>
</evidence>
<protein>
    <submittedName>
        <fullName evidence="2">Uncharacterized protein</fullName>
    </submittedName>
</protein>
<gene>
    <name evidence="2" type="ORF">EZS28_026509</name>
</gene>
<keyword evidence="1" id="KW-1133">Transmembrane helix</keyword>